<dbReference type="InterPro" id="IPR016164">
    <property type="entry name" value="FAD-linked_Oxase-like_C"/>
</dbReference>
<dbReference type="InterPro" id="IPR006094">
    <property type="entry name" value="Oxid_FAD_bind_N"/>
</dbReference>
<proteinExistence type="inferred from homology"/>
<dbReference type="SUPFAM" id="SSF56176">
    <property type="entry name" value="FAD-binding/transporter-associated domain-like"/>
    <property type="match status" value="1"/>
</dbReference>
<dbReference type="Gene3D" id="3.30.70.2190">
    <property type="match status" value="1"/>
</dbReference>
<sequence length="532" mass="57385">MLASARCSQKMAMSASLLKRVPLCSFSAKASIPLTASRLPHIVRNPLFKKLDANDMAALKTILPYENGVIGPDDPDALAVFNEDWMHKFKGQSQLVLRPKTSAQVSQILKYCYEHSIAVVPQGGNTGLVGGGVPIHDEVIVSTQALNQIRSFDDVSGVLTCEAGCILEALSDMVSEKGFIMPYDLGAKGSCQIGGNVATNAGGLRMLRYGSLHGNVLSLEVVLPDGTLVNLGQPLRKDNSGYDMKQIFIGSEGTLGIITAVSILTPPKPKAVNVALLGMSSYEDVQQLFKYARANLSEILSAFEFFDHQCVSLVTKHIAAARIPFESTTPFYVLIETSGSNGDHDNEKLTSFLEQSMGSGLVVDGAVAQDSTQLAAFWTIRESIPMACGMEGSTYKYDLSAPLTKLYDLATHMRSHLTSTGLYGGKPSKHGQHTIKEVVGFGHVGDGNIHLNVVCSGYSPEIEAAIEPHVYDLTRAAEGSISAEHGMGLTKAEYLEHTKSAGAIKLMRQLKTLYDPKGIMNPYKYLPTDHKE</sequence>
<organism evidence="7 8">
    <name type="scientific">Batrachochytrium salamandrivorans</name>
    <dbReference type="NCBI Taxonomy" id="1357716"/>
    <lineage>
        <taxon>Eukaryota</taxon>
        <taxon>Fungi</taxon>
        <taxon>Fungi incertae sedis</taxon>
        <taxon>Chytridiomycota</taxon>
        <taxon>Chytridiomycota incertae sedis</taxon>
        <taxon>Chytridiomycetes</taxon>
        <taxon>Rhizophydiales</taxon>
        <taxon>Rhizophydiales incertae sedis</taxon>
        <taxon>Batrachochytrium</taxon>
    </lineage>
</organism>
<reference evidence="7 8" key="1">
    <citation type="submission" date="2021-02" db="EMBL/GenBank/DDBJ databases">
        <title>Variation within the Batrachochytrium salamandrivorans European outbreak.</title>
        <authorList>
            <person name="Kelly M."/>
            <person name="Pasmans F."/>
            <person name="Shea T.P."/>
            <person name="Munoz J.F."/>
            <person name="Carranza S."/>
            <person name="Cuomo C.A."/>
            <person name="Martel A."/>
        </authorList>
    </citation>
    <scope>NUCLEOTIDE SEQUENCE [LARGE SCALE GENOMIC DNA]</scope>
    <source>
        <strain evidence="7 8">AMFP18/2</strain>
    </source>
</reference>
<dbReference type="Gene3D" id="3.30.43.10">
    <property type="entry name" value="Uridine Diphospho-n-acetylenolpyruvylglucosamine Reductase, domain 2"/>
    <property type="match status" value="1"/>
</dbReference>
<evidence type="ECO:0000256" key="3">
    <source>
        <dbReference type="ARBA" id="ARBA00022630"/>
    </source>
</evidence>
<dbReference type="EMBL" id="JAFCIX010000064">
    <property type="protein sequence ID" value="KAH6599488.1"/>
    <property type="molecule type" value="Genomic_DNA"/>
</dbReference>
<evidence type="ECO:0000256" key="2">
    <source>
        <dbReference type="ARBA" id="ARBA00008000"/>
    </source>
</evidence>
<dbReference type="Pfam" id="PF01565">
    <property type="entry name" value="FAD_binding_4"/>
    <property type="match status" value="1"/>
</dbReference>
<evidence type="ECO:0000259" key="6">
    <source>
        <dbReference type="PROSITE" id="PS51387"/>
    </source>
</evidence>
<dbReference type="InterPro" id="IPR016167">
    <property type="entry name" value="FAD-bd_PCMH_sub1"/>
</dbReference>
<evidence type="ECO:0000313" key="8">
    <source>
        <dbReference type="Proteomes" id="UP001648503"/>
    </source>
</evidence>
<dbReference type="InterPro" id="IPR016171">
    <property type="entry name" value="Vanillyl_alc_oxidase_C-sub2"/>
</dbReference>
<dbReference type="SUPFAM" id="SSF55103">
    <property type="entry name" value="FAD-linked oxidases, C-terminal domain"/>
    <property type="match status" value="1"/>
</dbReference>
<evidence type="ECO:0000256" key="4">
    <source>
        <dbReference type="ARBA" id="ARBA00022827"/>
    </source>
</evidence>
<evidence type="ECO:0000313" key="7">
    <source>
        <dbReference type="EMBL" id="KAH6599488.1"/>
    </source>
</evidence>
<protein>
    <recommendedName>
        <fullName evidence="6">FAD-binding PCMH-type domain-containing protein</fullName>
    </recommendedName>
</protein>
<evidence type="ECO:0000256" key="5">
    <source>
        <dbReference type="ARBA" id="ARBA00023002"/>
    </source>
</evidence>
<dbReference type="Gene3D" id="3.30.70.2740">
    <property type="match status" value="1"/>
</dbReference>
<comment type="caution">
    <text evidence="7">The sequence shown here is derived from an EMBL/GenBank/DDBJ whole genome shotgun (WGS) entry which is preliminary data.</text>
</comment>
<dbReference type="Gene3D" id="3.30.465.10">
    <property type="match status" value="1"/>
</dbReference>
<dbReference type="Pfam" id="PF02913">
    <property type="entry name" value="FAD-oxidase_C"/>
    <property type="match status" value="1"/>
</dbReference>
<keyword evidence="5" id="KW-0560">Oxidoreductase</keyword>
<keyword evidence="4" id="KW-0274">FAD</keyword>
<dbReference type="Proteomes" id="UP001648503">
    <property type="component" value="Unassembled WGS sequence"/>
</dbReference>
<evidence type="ECO:0000256" key="1">
    <source>
        <dbReference type="ARBA" id="ARBA00001974"/>
    </source>
</evidence>
<dbReference type="InterPro" id="IPR016169">
    <property type="entry name" value="FAD-bd_PCMH_sub2"/>
</dbReference>
<comment type="similarity">
    <text evidence="2">Belongs to the FAD-binding oxidoreductase/transferase type 4 family.</text>
</comment>
<dbReference type="InterPro" id="IPR016166">
    <property type="entry name" value="FAD-bd_PCMH"/>
</dbReference>
<dbReference type="PROSITE" id="PS51387">
    <property type="entry name" value="FAD_PCMH"/>
    <property type="match status" value="1"/>
</dbReference>
<dbReference type="InterPro" id="IPR051264">
    <property type="entry name" value="FAD-oxidored/transferase_4"/>
</dbReference>
<dbReference type="PANTHER" id="PTHR43716">
    <property type="entry name" value="D-2-HYDROXYGLUTARATE DEHYDROGENASE, MITOCHONDRIAL"/>
    <property type="match status" value="1"/>
</dbReference>
<feature type="domain" description="FAD-binding PCMH-type" evidence="6">
    <location>
        <begin position="89"/>
        <end position="268"/>
    </location>
</feature>
<accession>A0ABQ8FMN8</accession>
<name>A0ABQ8FMN8_9FUNG</name>
<keyword evidence="3" id="KW-0285">Flavoprotein</keyword>
<comment type="cofactor">
    <cofactor evidence="1">
        <name>FAD</name>
        <dbReference type="ChEBI" id="CHEBI:57692"/>
    </cofactor>
</comment>
<gene>
    <name evidence="7" type="ORF">BASA50_003001</name>
</gene>
<dbReference type="PANTHER" id="PTHR43716:SF1">
    <property type="entry name" value="D-2-HYDROXYGLUTARATE DEHYDROGENASE, MITOCHONDRIAL"/>
    <property type="match status" value="1"/>
</dbReference>
<dbReference type="Gene3D" id="1.10.45.10">
    <property type="entry name" value="Vanillyl-alcohol Oxidase, Chain A, domain 4"/>
    <property type="match status" value="1"/>
</dbReference>
<dbReference type="InterPro" id="IPR004113">
    <property type="entry name" value="FAD-bd_oxidored_4_C"/>
</dbReference>
<dbReference type="InterPro" id="IPR036318">
    <property type="entry name" value="FAD-bd_PCMH-like_sf"/>
</dbReference>
<keyword evidence="8" id="KW-1185">Reference proteome</keyword>